<dbReference type="AlphaFoldDB" id="S0G629"/>
<dbReference type="Proteomes" id="UP000014216">
    <property type="component" value="Unassembled WGS sequence"/>
</dbReference>
<evidence type="ECO:0000313" key="2">
    <source>
        <dbReference type="Proteomes" id="UP000014216"/>
    </source>
</evidence>
<proteinExistence type="predicted"/>
<comment type="caution">
    <text evidence="1">The sequence shown here is derived from an EMBL/GenBank/DDBJ whole genome shotgun (WGS) entry which is preliminary data.</text>
</comment>
<name>S0G629_9BACT</name>
<sequence length="43" mass="5109">MMQVQSPMPVEMSVNNEQSAYDIFKIKIALPEKRHLIWNQISY</sequence>
<organism evidence="1 2">
    <name type="scientific">Desulfotignum phosphitoxidans DSM 13687</name>
    <dbReference type="NCBI Taxonomy" id="1286635"/>
    <lineage>
        <taxon>Bacteria</taxon>
        <taxon>Pseudomonadati</taxon>
        <taxon>Thermodesulfobacteriota</taxon>
        <taxon>Desulfobacteria</taxon>
        <taxon>Desulfobacterales</taxon>
        <taxon>Desulfobacteraceae</taxon>
        <taxon>Desulfotignum</taxon>
    </lineage>
</organism>
<accession>S0G629</accession>
<dbReference type="EMBL" id="APJX01000001">
    <property type="protein sequence ID" value="EMS81439.1"/>
    <property type="molecule type" value="Genomic_DNA"/>
</dbReference>
<gene>
    <name evidence="1" type="ORF">Dpo_1c05800</name>
</gene>
<keyword evidence="2" id="KW-1185">Reference proteome</keyword>
<protein>
    <submittedName>
        <fullName evidence="1">Uncharacterized protein</fullName>
    </submittedName>
</protein>
<reference evidence="1 2" key="1">
    <citation type="journal article" date="2013" name="Genome Announc.">
        <title>Draft Genome Sequence of Desulfotignum phosphitoxidans DSM 13687 Strain FiPS-3.</title>
        <authorList>
            <person name="Poehlein A."/>
            <person name="Daniel R."/>
            <person name="Simeonova D.D."/>
        </authorList>
    </citation>
    <scope>NUCLEOTIDE SEQUENCE [LARGE SCALE GENOMIC DNA]</scope>
    <source>
        <strain evidence="1 2">DSM 13687</strain>
    </source>
</reference>
<evidence type="ECO:0000313" key="1">
    <source>
        <dbReference type="EMBL" id="EMS81439.1"/>
    </source>
</evidence>